<sequence length="131" mass="14690">MKESYGTRRTNPSKTNVSKELHIPVATIHNCVGHLIQNSDALKIVDDELIDFNSSSYHECPAALCAFPRCECDRRAEKALPNCMKNSTFLHMSLYTIESRCVPVCPNYPSNCTPQSPHLLLTFFELAGIKC</sequence>
<protein>
    <submittedName>
        <fullName evidence="1">Uncharacterized protein</fullName>
    </submittedName>
</protein>
<gene>
    <name evidence="1" type="ORF">VNO78_24993</name>
</gene>
<evidence type="ECO:0000313" key="2">
    <source>
        <dbReference type="Proteomes" id="UP001386955"/>
    </source>
</evidence>
<dbReference type="InterPro" id="IPR036816">
    <property type="entry name" value="RNaseA-like_dom_sf"/>
</dbReference>
<accession>A0AAN9S5Q3</accession>
<name>A0AAN9S5Q3_PSOTE</name>
<dbReference type="Proteomes" id="UP001386955">
    <property type="component" value="Unassembled WGS sequence"/>
</dbReference>
<dbReference type="EMBL" id="JAYMYS010000006">
    <property type="protein sequence ID" value="KAK7389717.1"/>
    <property type="molecule type" value="Genomic_DNA"/>
</dbReference>
<comment type="caution">
    <text evidence="1">The sequence shown here is derived from an EMBL/GenBank/DDBJ whole genome shotgun (WGS) entry which is preliminary data.</text>
</comment>
<reference evidence="1 2" key="1">
    <citation type="submission" date="2024-01" db="EMBL/GenBank/DDBJ databases">
        <title>The genomes of 5 underutilized Papilionoideae crops provide insights into root nodulation and disease resistanc.</title>
        <authorList>
            <person name="Jiang F."/>
        </authorList>
    </citation>
    <scope>NUCLEOTIDE SEQUENCE [LARGE SCALE GENOMIC DNA]</scope>
    <source>
        <strain evidence="1">DUOXIRENSHENG_FW03</strain>
        <tissue evidence="1">Leaves</tissue>
    </source>
</reference>
<dbReference type="SUPFAM" id="SSF54076">
    <property type="entry name" value="RNase A-like"/>
    <property type="match status" value="1"/>
</dbReference>
<proteinExistence type="predicted"/>
<dbReference type="AlphaFoldDB" id="A0AAN9S5Q3"/>
<keyword evidence="2" id="KW-1185">Reference proteome</keyword>
<organism evidence="1 2">
    <name type="scientific">Psophocarpus tetragonolobus</name>
    <name type="common">Winged bean</name>
    <name type="synonym">Dolichos tetragonolobus</name>
    <dbReference type="NCBI Taxonomy" id="3891"/>
    <lineage>
        <taxon>Eukaryota</taxon>
        <taxon>Viridiplantae</taxon>
        <taxon>Streptophyta</taxon>
        <taxon>Embryophyta</taxon>
        <taxon>Tracheophyta</taxon>
        <taxon>Spermatophyta</taxon>
        <taxon>Magnoliopsida</taxon>
        <taxon>eudicotyledons</taxon>
        <taxon>Gunneridae</taxon>
        <taxon>Pentapetalae</taxon>
        <taxon>rosids</taxon>
        <taxon>fabids</taxon>
        <taxon>Fabales</taxon>
        <taxon>Fabaceae</taxon>
        <taxon>Papilionoideae</taxon>
        <taxon>50 kb inversion clade</taxon>
        <taxon>NPAAA clade</taxon>
        <taxon>indigoferoid/millettioid clade</taxon>
        <taxon>Phaseoleae</taxon>
        <taxon>Psophocarpus</taxon>
    </lineage>
</organism>
<evidence type="ECO:0000313" key="1">
    <source>
        <dbReference type="EMBL" id="KAK7389717.1"/>
    </source>
</evidence>